<name>A0A5B0NV49_PUCGR</name>
<dbReference type="EMBL" id="VSWC01000081">
    <property type="protein sequence ID" value="KAA1091960.1"/>
    <property type="molecule type" value="Genomic_DNA"/>
</dbReference>
<accession>A0A5B0NV49</accession>
<feature type="region of interest" description="Disordered" evidence="1">
    <location>
        <begin position="1"/>
        <end position="29"/>
    </location>
</feature>
<evidence type="ECO:0000313" key="3">
    <source>
        <dbReference type="Proteomes" id="UP000324748"/>
    </source>
</evidence>
<gene>
    <name evidence="2" type="ORF">PGT21_001255</name>
</gene>
<dbReference type="Proteomes" id="UP000324748">
    <property type="component" value="Unassembled WGS sequence"/>
</dbReference>
<reference evidence="2 3" key="1">
    <citation type="submission" date="2019-05" db="EMBL/GenBank/DDBJ databases">
        <title>Emergence of the Ug99 lineage of the wheat stem rust pathogen through somatic hybridization.</title>
        <authorList>
            <person name="Li F."/>
            <person name="Upadhyaya N.M."/>
            <person name="Sperschneider J."/>
            <person name="Matny O."/>
            <person name="Nguyen-Phuc H."/>
            <person name="Mago R."/>
            <person name="Raley C."/>
            <person name="Miller M.E."/>
            <person name="Silverstein K.A.T."/>
            <person name="Henningsen E."/>
            <person name="Hirsch C.D."/>
            <person name="Visser B."/>
            <person name="Pretorius Z.A."/>
            <person name="Steffenson B.J."/>
            <person name="Schwessinger B."/>
            <person name="Dodds P.N."/>
            <person name="Figueroa M."/>
        </authorList>
    </citation>
    <scope>NUCLEOTIDE SEQUENCE [LARGE SCALE GENOMIC DNA]</scope>
    <source>
        <strain evidence="2">21-0</strain>
    </source>
</reference>
<protein>
    <submittedName>
        <fullName evidence="2">Uncharacterized protein</fullName>
    </submittedName>
</protein>
<evidence type="ECO:0000256" key="1">
    <source>
        <dbReference type="SAM" id="MobiDB-lite"/>
    </source>
</evidence>
<feature type="compositionally biased region" description="Polar residues" evidence="1">
    <location>
        <begin position="1"/>
        <end position="20"/>
    </location>
</feature>
<proteinExistence type="predicted"/>
<organism evidence="2 3">
    <name type="scientific">Puccinia graminis f. sp. tritici</name>
    <dbReference type="NCBI Taxonomy" id="56615"/>
    <lineage>
        <taxon>Eukaryota</taxon>
        <taxon>Fungi</taxon>
        <taxon>Dikarya</taxon>
        <taxon>Basidiomycota</taxon>
        <taxon>Pucciniomycotina</taxon>
        <taxon>Pucciniomycetes</taxon>
        <taxon>Pucciniales</taxon>
        <taxon>Pucciniaceae</taxon>
        <taxon>Puccinia</taxon>
    </lineage>
</organism>
<sequence>MAHSSGASAHSVMAVSSQRDQGGRFKPLRGGCGYGGPLPQFFCPLMILESKIPAGNPRNPLLFNRLVSLDKNLASITAAPDKAGDLLVDTGQQTM</sequence>
<dbReference type="AlphaFoldDB" id="A0A5B0NV49"/>
<comment type="caution">
    <text evidence="2">The sequence shown here is derived from an EMBL/GenBank/DDBJ whole genome shotgun (WGS) entry which is preliminary data.</text>
</comment>
<evidence type="ECO:0000313" key="2">
    <source>
        <dbReference type="EMBL" id="KAA1091960.1"/>
    </source>
</evidence>
<keyword evidence="3" id="KW-1185">Reference proteome</keyword>